<reference evidence="1 2" key="1">
    <citation type="journal article" date="2014" name="Agronomy (Basel)">
        <title>A Draft Genome Sequence for Ensete ventricosum, the Drought-Tolerant Tree Against Hunger.</title>
        <authorList>
            <person name="Harrison J."/>
            <person name="Moore K.A."/>
            <person name="Paszkiewicz K."/>
            <person name="Jones T."/>
            <person name="Grant M."/>
            <person name="Ambacheew D."/>
            <person name="Muzemil S."/>
            <person name="Studholme D.J."/>
        </authorList>
    </citation>
    <scope>NUCLEOTIDE SEQUENCE [LARGE SCALE GENOMIC DNA]</scope>
</reference>
<dbReference type="Proteomes" id="UP000287651">
    <property type="component" value="Unassembled WGS sequence"/>
</dbReference>
<accession>A0A426WWK3</accession>
<organism evidence="1 2">
    <name type="scientific">Ensete ventricosum</name>
    <name type="common">Abyssinian banana</name>
    <name type="synonym">Musa ensete</name>
    <dbReference type="NCBI Taxonomy" id="4639"/>
    <lineage>
        <taxon>Eukaryota</taxon>
        <taxon>Viridiplantae</taxon>
        <taxon>Streptophyta</taxon>
        <taxon>Embryophyta</taxon>
        <taxon>Tracheophyta</taxon>
        <taxon>Spermatophyta</taxon>
        <taxon>Magnoliopsida</taxon>
        <taxon>Liliopsida</taxon>
        <taxon>Zingiberales</taxon>
        <taxon>Musaceae</taxon>
        <taxon>Ensete</taxon>
    </lineage>
</organism>
<dbReference type="EMBL" id="AMZH03037664">
    <property type="protein sequence ID" value="RRT31609.1"/>
    <property type="molecule type" value="Genomic_DNA"/>
</dbReference>
<evidence type="ECO:0000313" key="2">
    <source>
        <dbReference type="Proteomes" id="UP000287651"/>
    </source>
</evidence>
<name>A0A426WWK3_ENSVE</name>
<dbReference type="AlphaFoldDB" id="A0A426WWK3"/>
<gene>
    <name evidence="1" type="ORF">B296_00048568</name>
</gene>
<evidence type="ECO:0000313" key="1">
    <source>
        <dbReference type="EMBL" id="RRT31609.1"/>
    </source>
</evidence>
<proteinExistence type="predicted"/>
<comment type="caution">
    <text evidence="1">The sequence shown here is derived from an EMBL/GenBank/DDBJ whole genome shotgun (WGS) entry which is preliminary data.</text>
</comment>
<protein>
    <submittedName>
        <fullName evidence="1">Uncharacterized protein</fullName>
    </submittedName>
</protein>
<sequence length="77" mass="8733">MKNLYNDMISFLPLQEFMSLTFIQGKLCASAPCFIFYVDSLHAVWILHQFPPKSFRSSICIELIVALTSTIHGSALH</sequence>